<evidence type="ECO:0008006" key="5">
    <source>
        <dbReference type="Google" id="ProtNLM"/>
    </source>
</evidence>
<evidence type="ECO:0000256" key="1">
    <source>
        <dbReference type="SAM" id="MobiDB-lite"/>
    </source>
</evidence>
<comment type="caution">
    <text evidence="3">The sequence shown here is derived from an EMBL/GenBank/DDBJ whole genome shotgun (WGS) entry which is preliminary data.</text>
</comment>
<protein>
    <recommendedName>
        <fullName evidence="5">G domain-containing protein</fullName>
    </recommendedName>
</protein>
<feature type="compositionally biased region" description="Basic residues" evidence="1">
    <location>
        <begin position="1"/>
        <end position="12"/>
    </location>
</feature>
<dbReference type="Proteomes" id="UP001218218">
    <property type="component" value="Unassembled WGS sequence"/>
</dbReference>
<name>A0AAD7A0J3_9AGAR</name>
<reference evidence="3" key="1">
    <citation type="submission" date="2023-03" db="EMBL/GenBank/DDBJ databases">
        <title>Massive genome expansion in bonnet fungi (Mycena s.s.) driven by repeated elements and novel gene families across ecological guilds.</title>
        <authorList>
            <consortium name="Lawrence Berkeley National Laboratory"/>
            <person name="Harder C.B."/>
            <person name="Miyauchi S."/>
            <person name="Viragh M."/>
            <person name="Kuo A."/>
            <person name="Thoen E."/>
            <person name="Andreopoulos B."/>
            <person name="Lu D."/>
            <person name="Skrede I."/>
            <person name="Drula E."/>
            <person name="Henrissat B."/>
            <person name="Morin E."/>
            <person name="Kohler A."/>
            <person name="Barry K."/>
            <person name="LaButti K."/>
            <person name="Morin E."/>
            <person name="Salamov A."/>
            <person name="Lipzen A."/>
            <person name="Mereny Z."/>
            <person name="Hegedus B."/>
            <person name="Baldrian P."/>
            <person name="Stursova M."/>
            <person name="Weitz H."/>
            <person name="Taylor A."/>
            <person name="Grigoriev I.V."/>
            <person name="Nagy L.G."/>
            <person name="Martin F."/>
            <person name="Kauserud H."/>
        </authorList>
    </citation>
    <scope>NUCLEOTIDE SEQUENCE</scope>
    <source>
        <strain evidence="3">CBHHK002</strain>
    </source>
</reference>
<evidence type="ECO:0000313" key="4">
    <source>
        <dbReference type="Proteomes" id="UP001218218"/>
    </source>
</evidence>
<dbReference type="Gene3D" id="3.40.50.300">
    <property type="entry name" value="P-loop containing nucleotide triphosphate hydrolases"/>
    <property type="match status" value="1"/>
</dbReference>
<dbReference type="AlphaFoldDB" id="A0AAD7A0J3"/>
<keyword evidence="4" id="KW-1185">Reference proteome</keyword>
<dbReference type="EMBL" id="JARIHO010000020">
    <property type="protein sequence ID" value="KAJ7347132.1"/>
    <property type="molecule type" value="Genomic_DNA"/>
</dbReference>
<proteinExistence type="predicted"/>
<feature type="compositionally biased region" description="Polar residues" evidence="1">
    <location>
        <begin position="14"/>
        <end position="41"/>
    </location>
</feature>
<accession>A0AAD7A0J3</accession>
<dbReference type="InterPro" id="IPR027417">
    <property type="entry name" value="P-loop_NTPase"/>
</dbReference>
<keyword evidence="2" id="KW-0812">Transmembrane</keyword>
<keyword evidence="2" id="KW-0472">Membrane</keyword>
<feature type="region of interest" description="Disordered" evidence="1">
    <location>
        <begin position="1"/>
        <end position="41"/>
    </location>
</feature>
<evidence type="ECO:0000313" key="3">
    <source>
        <dbReference type="EMBL" id="KAJ7347132.1"/>
    </source>
</evidence>
<dbReference type="SUPFAM" id="SSF52540">
    <property type="entry name" value="P-loop containing nucleoside triphosphate hydrolases"/>
    <property type="match status" value="1"/>
</dbReference>
<feature type="transmembrane region" description="Helical" evidence="2">
    <location>
        <begin position="414"/>
        <end position="433"/>
    </location>
</feature>
<evidence type="ECO:0000256" key="2">
    <source>
        <dbReference type="SAM" id="Phobius"/>
    </source>
</evidence>
<keyword evidence="2" id="KW-1133">Transmembrane helix</keyword>
<sequence>MQRFLSRFKRQRSPAATSSTAQSKPESVPTASTPETLPLTTDEIQGECPRLRVLVVGKTGAGKSSLISHAFGVTVKSISHGKRGECKIDDEILSTENSCFVLHDSVGFESGDTANLEVALEFLGDRTEESTPLMDRLHVIWLCIEIPTAGGRVFETGDEKFIEAASASAVPVIIVFTQFDRLCRSILRRLPPTERNNATCEERAEERFKETCLKEIEPLYAYDRHLCYARTSGLGEGVGAKPDRKSLDDLIQSTRRLVEDCFPGDTWLVSAMAQRGSVKTKIDGAVGIGMKKHWRKLASSVVFADRKLETCLNTVHIEVTASWNFHDPNELLRTPEFIGKIRKIAQLVIPDSAAAQQWFPTMANIQSVVGWAMGLGPPIAVVAIPAVAALGVSAVFIGFIANMYQRSPEILRCFMGYIVDLTLILEQIFLVTLSKASSRLTESDIEIAFQNYVEGGLGEVHREIREFVGHESFAKIARGDDAEEKIKHLIYKYSPSLKAGGGVGES</sequence>
<organism evidence="3 4">
    <name type="scientific">Mycena albidolilacea</name>
    <dbReference type="NCBI Taxonomy" id="1033008"/>
    <lineage>
        <taxon>Eukaryota</taxon>
        <taxon>Fungi</taxon>
        <taxon>Dikarya</taxon>
        <taxon>Basidiomycota</taxon>
        <taxon>Agaricomycotina</taxon>
        <taxon>Agaricomycetes</taxon>
        <taxon>Agaricomycetidae</taxon>
        <taxon>Agaricales</taxon>
        <taxon>Marasmiineae</taxon>
        <taxon>Mycenaceae</taxon>
        <taxon>Mycena</taxon>
    </lineage>
</organism>
<feature type="transmembrane region" description="Helical" evidence="2">
    <location>
        <begin position="379"/>
        <end position="402"/>
    </location>
</feature>
<gene>
    <name evidence="3" type="ORF">DFH08DRAFT_210086</name>
</gene>
<dbReference type="CDD" id="cd00882">
    <property type="entry name" value="Ras_like_GTPase"/>
    <property type="match status" value="1"/>
</dbReference>